<dbReference type="PANTHER" id="PTHR37311">
    <property type="entry name" value="2-PHOSPHOSULFOLACTATE PHOSPHATASE-RELATED"/>
    <property type="match status" value="1"/>
</dbReference>
<dbReference type="InterPro" id="IPR005238">
    <property type="entry name" value="ComB-like"/>
</dbReference>
<dbReference type="EC" id="3.1.3.71" evidence="3"/>
<accession>A0A1W2BFV6</accession>
<dbReference type="Gene3D" id="3.90.1560.10">
    <property type="entry name" value="ComB-like"/>
    <property type="match status" value="1"/>
</dbReference>
<evidence type="ECO:0000256" key="5">
    <source>
        <dbReference type="ARBA" id="ARBA00022801"/>
    </source>
</evidence>
<evidence type="ECO:0000256" key="6">
    <source>
        <dbReference type="ARBA" id="ARBA00022842"/>
    </source>
</evidence>
<keyword evidence="9" id="KW-1185">Reference proteome</keyword>
<dbReference type="STRING" id="1938817.SAMN06296008_11316"/>
<keyword evidence="6" id="KW-0460">Magnesium</keyword>
<evidence type="ECO:0000256" key="4">
    <source>
        <dbReference type="ARBA" id="ARBA00021948"/>
    </source>
</evidence>
<dbReference type="RefSeq" id="WP_159460894.1">
    <property type="nucleotide sequence ID" value="NZ_FWXJ01000013.1"/>
</dbReference>
<evidence type="ECO:0000256" key="7">
    <source>
        <dbReference type="ARBA" id="ARBA00033711"/>
    </source>
</evidence>
<dbReference type="Pfam" id="PF04029">
    <property type="entry name" value="2-ph_phosp"/>
    <property type="match status" value="1"/>
</dbReference>
<evidence type="ECO:0000256" key="3">
    <source>
        <dbReference type="ARBA" id="ARBA00012953"/>
    </source>
</evidence>
<evidence type="ECO:0000313" key="8">
    <source>
        <dbReference type="EMBL" id="SMC71704.1"/>
    </source>
</evidence>
<reference evidence="8 9" key="1">
    <citation type="submission" date="2017-04" db="EMBL/GenBank/DDBJ databases">
        <authorList>
            <person name="Afonso C.L."/>
            <person name="Miller P.J."/>
            <person name="Scott M.A."/>
            <person name="Spackman E."/>
            <person name="Goraichik I."/>
            <person name="Dimitrov K.M."/>
            <person name="Suarez D.L."/>
            <person name="Swayne D.E."/>
        </authorList>
    </citation>
    <scope>NUCLEOTIDE SEQUENCE [LARGE SCALE GENOMIC DNA]</scope>
    <source>
        <strain evidence="8 9">VK13</strain>
    </source>
</reference>
<evidence type="ECO:0000256" key="1">
    <source>
        <dbReference type="ARBA" id="ARBA00001946"/>
    </source>
</evidence>
<dbReference type="InterPro" id="IPR036702">
    <property type="entry name" value="ComB-like_sf"/>
</dbReference>
<dbReference type="SUPFAM" id="SSF142823">
    <property type="entry name" value="ComB-like"/>
    <property type="match status" value="1"/>
</dbReference>
<evidence type="ECO:0000313" key="9">
    <source>
        <dbReference type="Proteomes" id="UP000192708"/>
    </source>
</evidence>
<dbReference type="EMBL" id="FWXJ01000013">
    <property type="protein sequence ID" value="SMC71704.1"/>
    <property type="molecule type" value="Genomic_DNA"/>
</dbReference>
<dbReference type="Proteomes" id="UP000192708">
    <property type="component" value="Unassembled WGS sequence"/>
</dbReference>
<comment type="catalytic activity">
    <reaction evidence="7">
        <text>(2R)-O-phospho-3-sulfolactate + H2O = (2R)-3-sulfolactate + phosphate</text>
        <dbReference type="Rhea" id="RHEA:23416"/>
        <dbReference type="ChEBI" id="CHEBI:15377"/>
        <dbReference type="ChEBI" id="CHEBI:15597"/>
        <dbReference type="ChEBI" id="CHEBI:43474"/>
        <dbReference type="ChEBI" id="CHEBI:58738"/>
        <dbReference type="EC" id="3.1.3.71"/>
    </reaction>
</comment>
<gene>
    <name evidence="8" type="ORF">SAMN06296008_11316</name>
</gene>
<dbReference type="GO" id="GO:0000287">
    <property type="term" value="F:magnesium ion binding"/>
    <property type="evidence" value="ECO:0007669"/>
    <property type="project" value="InterPro"/>
</dbReference>
<dbReference type="GO" id="GO:0050545">
    <property type="term" value="F:sulfopyruvate decarboxylase activity"/>
    <property type="evidence" value="ECO:0007669"/>
    <property type="project" value="TreeGrafter"/>
</dbReference>
<name>A0A1W2BFV6_9BURK</name>
<dbReference type="OrthoDB" id="4913at2"/>
<sequence length="240" mass="26468">MKVHVLTTKAEINPALLQDKIVVVLDILFATSSIVTAFANQCLSVVPVRNVTEALELKKQTKFKNHLYSGEINADTLEGFIQPTPIALSNAEIANRHLVYCTTNGTVALNDTKLAKNVYVGSLLNTRAIVDRLIDLHSEQTILMVCSGSNNRFNLEDFYGAGAFIQALMQTQSGPDIHFTDSAIAAKQVYVSGNALQILSDARVGKMMIERAWDHETRFAAQQNLYNIIPMLHPDGVIRI</sequence>
<comment type="cofactor">
    <cofactor evidence="1">
        <name>Mg(2+)</name>
        <dbReference type="ChEBI" id="CHEBI:18420"/>
    </cofactor>
</comment>
<keyword evidence="5" id="KW-0378">Hydrolase</keyword>
<evidence type="ECO:0000256" key="2">
    <source>
        <dbReference type="ARBA" id="ARBA00009997"/>
    </source>
</evidence>
<dbReference type="AlphaFoldDB" id="A0A1W2BFV6"/>
<organism evidence="8 9">
    <name type="scientific">Polynucleobacter kasalickyi</name>
    <dbReference type="NCBI Taxonomy" id="1938817"/>
    <lineage>
        <taxon>Bacteria</taxon>
        <taxon>Pseudomonadati</taxon>
        <taxon>Pseudomonadota</taxon>
        <taxon>Betaproteobacteria</taxon>
        <taxon>Burkholderiales</taxon>
        <taxon>Burkholderiaceae</taxon>
        <taxon>Polynucleobacter</taxon>
    </lineage>
</organism>
<proteinExistence type="inferred from homology"/>
<comment type="similarity">
    <text evidence="2">Belongs to the ComB family.</text>
</comment>
<protein>
    <recommendedName>
        <fullName evidence="4">Probable 2-phosphosulfolactate phosphatase</fullName>
        <ecNumber evidence="3">3.1.3.71</ecNumber>
    </recommendedName>
</protein>
<dbReference type="PANTHER" id="PTHR37311:SF1">
    <property type="entry name" value="2-PHOSPHOSULFOLACTATE PHOSPHATASE-RELATED"/>
    <property type="match status" value="1"/>
</dbReference>
<dbReference type="GO" id="GO:0050532">
    <property type="term" value="F:2-phosphosulfolactate phosphatase activity"/>
    <property type="evidence" value="ECO:0007669"/>
    <property type="project" value="UniProtKB-EC"/>
</dbReference>